<dbReference type="PROSITE" id="PS51194">
    <property type="entry name" value="HELICASE_CTER"/>
    <property type="match status" value="1"/>
</dbReference>
<dbReference type="InterPro" id="IPR006935">
    <property type="entry name" value="Helicase/UvrB_N"/>
</dbReference>
<gene>
    <name evidence="3" type="ORF">PeribacterD1_0116</name>
</gene>
<dbReference type="Pfam" id="PF04851">
    <property type="entry name" value="ResIII"/>
    <property type="match status" value="1"/>
</dbReference>
<dbReference type="GO" id="GO:0005829">
    <property type="term" value="C:cytosol"/>
    <property type="evidence" value="ECO:0007669"/>
    <property type="project" value="TreeGrafter"/>
</dbReference>
<proteinExistence type="predicted"/>
<evidence type="ECO:0000259" key="1">
    <source>
        <dbReference type="PROSITE" id="PS51192"/>
    </source>
</evidence>
<accession>A0A0S1SW37</accession>
<sequence length="497" mass="56528">MAQLPGYLEAFQEQFASRFEYLPHSDPKQSGIRLEDHQQEAMKELYEGLLLNRERMCAVASCGSGKTLVEIAAVSASQAAKDQLGINSDRKDLVITEGRTVVSGIRKQFESLGIETGIWSGNRREFEPPIIVAGIHALQMAHSRRELHKYLPSQAIDLCVVDEVDRFLTSLRSKIIDALNPRITAGFTATKEWPDGRHISDRYGPVVHELPLLEAMKQRINVVPELFIYESQIRESDLKIRKGDYDPKILQAAWRHAELHRAVPDVYGHLLPENIRKNCPTLVYVPSKDMVAATTASFQGRFPELTIVGLTGEDYSHEVETALDGFRDGEVQVIVLCEMGGRGMNLENAKLLIDAYPTKSLNKLEQRHGRILRKIRPGSSLWKRGWKKNDAVIVQIVPKSNKFRPALFTDIIGGWQELQRLRGEREGETNGGSPEGDLVAQIRAHIEAKNPPLQLTLIRRINLLEQIRRERPQFDEKGFFRIPRRYVRRDDIEPEQQ</sequence>
<dbReference type="PROSITE" id="PS51192">
    <property type="entry name" value="HELICASE_ATP_BIND_1"/>
    <property type="match status" value="1"/>
</dbReference>
<dbReference type="PANTHER" id="PTHR47396">
    <property type="entry name" value="TYPE I RESTRICTION ENZYME ECOKI R PROTEIN"/>
    <property type="match status" value="1"/>
</dbReference>
<dbReference type="GO" id="GO:0016787">
    <property type="term" value="F:hydrolase activity"/>
    <property type="evidence" value="ECO:0007669"/>
    <property type="project" value="InterPro"/>
</dbReference>
<dbReference type="SMART" id="SM00487">
    <property type="entry name" value="DEXDc"/>
    <property type="match status" value="1"/>
</dbReference>
<accession>A0A0S1SJH4</accession>
<dbReference type="GO" id="GO:0003677">
    <property type="term" value="F:DNA binding"/>
    <property type="evidence" value="ECO:0007669"/>
    <property type="project" value="InterPro"/>
</dbReference>
<name>A0A0S1SGE6_9BACT</name>
<dbReference type="Proteomes" id="UP000069135">
    <property type="component" value="Chromosome"/>
</dbReference>
<protein>
    <submittedName>
        <fullName evidence="3">Uncharacterized protein</fullName>
    </submittedName>
</protein>
<dbReference type="KEGG" id="prf:PeribacterA2_0116"/>
<accession>A0A0S1SSB8</accession>
<dbReference type="Pfam" id="PF00271">
    <property type="entry name" value="Helicase_C"/>
    <property type="match status" value="1"/>
</dbReference>
<accession>A0A0S1SPH7</accession>
<dbReference type="InterPro" id="IPR001650">
    <property type="entry name" value="Helicase_C-like"/>
</dbReference>
<reference evidence="4" key="1">
    <citation type="submission" date="2015-10" db="EMBL/GenBank/DDBJ databases">
        <title>Analysis of five complete genome sequences for members of the class Peribacteria in the recently recognized Peregrinibacteria bacterial phylum.</title>
        <authorList>
            <person name="Anantharaman K."/>
            <person name="Brown C.T."/>
            <person name="Burstein D."/>
            <person name="Castelle C.J."/>
            <person name="Probst A.J."/>
            <person name="Thomas B.C."/>
            <person name="Williams K.H."/>
            <person name="Banfield J.F."/>
        </authorList>
    </citation>
    <scope>NUCLEOTIDE SEQUENCE [LARGE SCALE GENOMIC DNA]</scope>
</reference>
<organism evidence="3 4">
    <name type="scientific">Candidatus Peribacter riflensis</name>
    <dbReference type="NCBI Taxonomy" id="1735162"/>
    <lineage>
        <taxon>Bacteria</taxon>
        <taxon>Candidatus Peregrinibacteriota</taxon>
        <taxon>Candidatus Peribacteria</taxon>
        <taxon>Candidatus Peribacterales</taxon>
        <taxon>Candidatus Peribacteraceae</taxon>
        <taxon>Candidatus Peribacter</taxon>
    </lineage>
</organism>
<evidence type="ECO:0000313" key="3">
    <source>
        <dbReference type="EMBL" id="ALM12819.1"/>
    </source>
</evidence>
<dbReference type="SUPFAM" id="SSF52540">
    <property type="entry name" value="P-loop containing nucleoside triphosphate hydrolases"/>
    <property type="match status" value="1"/>
</dbReference>
<evidence type="ECO:0000259" key="2">
    <source>
        <dbReference type="PROSITE" id="PS51194"/>
    </source>
</evidence>
<accession>A0A0S1SGE6</accession>
<feature type="domain" description="Helicase ATP-binding" evidence="1">
    <location>
        <begin position="47"/>
        <end position="190"/>
    </location>
</feature>
<dbReference type="InterPro" id="IPR014001">
    <property type="entry name" value="Helicase_ATP-bd"/>
</dbReference>
<feature type="domain" description="Helicase C-terminal" evidence="2">
    <location>
        <begin position="262"/>
        <end position="419"/>
    </location>
</feature>
<dbReference type="STRING" id="1735162.PeribacterB2_0116"/>
<dbReference type="InterPro" id="IPR050742">
    <property type="entry name" value="Helicase_Restrict-Modif_Enz"/>
</dbReference>
<reference evidence="3 4" key="2">
    <citation type="journal article" date="2016" name="PeerJ">
        <title>Analysis of five complete genome sequences for members of the class Peribacteria in the recently recognized Peregrinibacteria bacterial phylum.</title>
        <authorList>
            <person name="Anantharaman K."/>
            <person name="Brown C.T."/>
            <person name="Burstein D."/>
            <person name="Castelle C.J."/>
            <person name="Probst A.J."/>
            <person name="Thomas B.C."/>
            <person name="Williams K.H."/>
            <person name="Banfield J.F."/>
        </authorList>
    </citation>
    <scope>NUCLEOTIDE SEQUENCE [LARGE SCALE GENOMIC DNA]</scope>
    <source>
        <strain evidence="3">RIFOXYD1_FULL_PER-ii_59_16</strain>
    </source>
</reference>
<dbReference type="GO" id="GO:0005524">
    <property type="term" value="F:ATP binding"/>
    <property type="evidence" value="ECO:0007669"/>
    <property type="project" value="InterPro"/>
</dbReference>
<dbReference type="Gene3D" id="3.40.50.300">
    <property type="entry name" value="P-loop containing nucleotide triphosphate hydrolases"/>
    <property type="match status" value="2"/>
</dbReference>
<dbReference type="AlphaFoldDB" id="A0A0S1SGE6"/>
<dbReference type="EMBL" id="CP013065">
    <property type="protein sequence ID" value="ALM12819.1"/>
    <property type="molecule type" value="Genomic_DNA"/>
</dbReference>
<dbReference type="InterPro" id="IPR027417">
    <property type="entry name" value="P-loop_NTPase"/>
</dbReference>
<evidence type="ECO:0000313" key="4">
    <source>
        <dbReference type="Proteomes" id="UP000069135"/>
    </source>
</evidence>
<dbReference type="PANTHER" id="PTHR47396:SF1">
    <property type="entry name" value="ATP-DEPENDENT HELICASE IRC3-RELATED"/>
    <property type="match status" value="1"/>
</dbReference>